<dbReference type="InterPro" id="IPR006935">
    <property type="entry name" value="Helicase/UvrB_N"/>
</dbReference>
<feature type="domain" description="Helicase ATP-binding" evidence="1">
    <location>
        <begin position="99"/>
        <end position="280"/>
    </location>
</feature>
<evidence type="ECO:0000313" key="2">
    <source>
        <dbReference type="EMBL" id="MEE1972914.1"/>
    </source>
</evidence>
<organism evidence="2 3">
    <name type="scientific">Maribacter flavus</name>
    <dbReference type="NCBI Taxonomy" id="1658664"/>
    <lineage>
        <taxon>Bacteria</taxon>
        <taxon>Pseudomonadati</taxon>
        <taxon>Bacteroidota</taxon>
        <taxon>Flavobacteriia</taxon>
        <taxon>Flavobacteriales</taxon>
        <taxon>Flavobacteriaceae</taxon>
        <taxon>Maribacter</taxon>
    </lineage>
</organism>
<proteinExistence type="predicted"/>
<dbReference type="InterPro" id="IPR014001">
    <property type="entry name" value="Helicase_ATP-bd"/>
</dbReference>
<keyword evidence="2" id="KW-0067">ATP-binding</keyword>
<dbReference type="PANTHER" id="PTHR47396">
    <property type="entry name" value="TYPE I RESTRICTION ENZYME ECOKI R PROTEIN"/>
    <property type="match status" value="1"/>
</dbReference>
<keyword evidence="2" id="KW-0547">Nucleotide-binding</keyword>
<accession>A0ABU7IJ89</accession>
<dbReference type="Pfam" id="PF04851">
    <property type="entry name" value="ResIII"/>
    <property type="match status" value="1"/>
</dbReference>
<name>A0ABU7IJ89_9FLAO</name>
<dbReference type="InterPro" id="IPR027417">
    <property type="entry name" value="P-loop_NTPase"/>
</dbReference>
<evidence type="ECO:0000259" key="1">
    <source>
        <dbReference type="PROSITE" id="PS51192"/>
    </source>
</evidence>
<comment type="caution">
    <text evidence="2">The sequence shown here is derived from an EMBL/GenBank/DDBJ whole genome shotgun (WGS) entry which is preliminary data.</text>
</comment>
<dbReference type="PANTHER" id="PTHR47396:SF1">
    <property type="entry name" value="ATP-DEPENDENT HELICASE IRC3-RELATED"/>
    <property type="match status" value="1"/>
</dbReference>
<sequence length="976" mass="113485">MAKIVLEKLVKDNPSTLPEFYKNLDKETFGIDWKLHEYQQAALKNALNTLYYFYEQKEHLTNHYQSQTNDDWKKQISYSNESTHFGLLGQYFSVEDNEIPYTEFLNRASLWMATGSGKTLVLIKLIEFLHQLATNDFIPKNDILILAPKPEILSQIKSHIEIFNKNSSVKINLKDLREFEKQKHLQTSLYDSDAITVFYSKSDLITDNNKENQLDYKTYYNNGEWYVLLDEAHKGDKEDSIRQAYYSILASKGFMFSFSATFTDTIDIVTTAYNFNLKKFIETGYGKHITVSGQEYKNWNKKKQDEFSEADKTQMVVKSLLVLTAIKKEAEFIKTKHPELFHNPLLITIANEVNTIDAELKLFFKQLAIVASGKYDLDKAKEVLVSDLLLHKEYQFNTAEIPSSFVQIIQDITKEDILKQVFNASAFGKIEYTRIANNSREVAFRLKTADAGQHFCLLVASDATKWSENILENYEYTETPLTKSYFRTINNQESSINILLGSRIFTEGWDSNRPNVVNFINIGVDEGAQKFVLQAIGRGVRIQPIPGIRKRLSYIVNPEETAQLEKYIEVKAKEKVLQKCLSVESLFLFATKKEVIKNITENLSREKDADDWKIVKHIEKIKIPKELIIPKYEEVVAEIPAYSINQTEYDELIGFVGAESGINDKLVLMQSPTNVSKTLISALDKIRDEENFKFEVEHSGRKPMDNLLLLNHHFHQKPKKLKAFQPVLTEINHFEKIEIANLPDKELEKLEQIIIESINKKKPLYNSVEEAGVAYQNKEIDLTTFQEQLGLFTSQGQPKDYTYNGLKLEINTDFLAEHYYNPILLTSETHRQLFKHIIWVESEVEFLRKLNENRDKLEKYEWWYFSKLDETTDDVSIPYYDSTTQEYRKFFPDFVFWLKEKGSDNLIIKFIDPKGNRVGTGNAEDKAKGYENIFNGHSVKYDDKEVMIDLFFYNEPIGVNESVKGYFTKDFKKIFE</sequence>
<keyword evidence="2" id="KW-0378">Hydrolase</keyword>
<dbReference type="Gene3D" id="3.40.50.300">
    <property type="entry name" value="P-loop containing nucleotide triphosphate hydrolases"/>
    <property type="match status" value="1"/>
</dbReference>
<keyword evidence="3" id="KW-1185">Reference proteome</keyword>
<dbReference type="EMBL" id="JAZDDF010000004">
    <property type="protein sequence ID" value="MEE1972914.1"/>
    <property type="molecule type" value="Genomic_DNA"/>
</dbReference>
<keyword evidence="2" id="KW-0347">Helicase</keyword>
<dbReference type="RefSeq" id="WP_272637134.1">
    <property type="nucleotide sequence ID" value="NZ_JAZDDF010000004.1"/>
</dbReference>
<dbReference type="InterPro" id="IPR050742">
    <property type="entry name" value="Helicase_Restrict-Modif_Enz"/>
</dbReference>
<dbReference type="GO" id="GO:0004386">
    <property type="term" value="F:helicase activity"/>
    <property type="evidence" value="ECO:0007669"/>
    <property type="project" value="UniProtKB-KW"/>
</dbReference>
<gene>
    <name evidence="2" type="ORF">V1H85_10695</name>
</gene>
<dbReference type="CDD" id="cd18785">
    <property type="entry name" value="SF2_C"/>
    <property type="match status" value="1"/>
</dbReference>
<protein>
    <submittedName>
        <fullName evidence="2">DEAD/DEAH box helicase family protein</fullName>
    </submittedName>
</protein>
<dbReference type="Proteomes" id="UP001343698">
    <property type="component" value="Unassembled WGS sequence"/>
</dbReference>
<evidence type="ECO:0000313" key="3">
    <source>
        <dbReference type="Proteomes" id="UP001343698"/>
    </source>
</evidence>
<dbReference type="SUPFAM" id="SSF52540">
    <property type="entry name" value="P-loop containing nucleoside triphosphate hydrolases"/>
    <property type="match status" value="2"/>
</dbReference>
<dbReference type="PROSITE" id="PS51192">
    <property type="entry name" value="HELICASE_ATP_BIND_1"/>
    <property type="match status" value="1"/>
</dbReference>
<dbReference type="SMART" id="SM00487">
    <property type="entry name" value="DEXDc"/>
    <property type="match status" value="1"/>
</dbReference>
<reference evidence="2 3" key="1">
    <citation type="submission" date="2024-01" db="EMBL/GenBank/DDBJ databases">
        <title>Maribacter spp. originated from different algae showed divergent polysaccharides utilization ability.</title>
        <authorList>
            <person name="Wang H."/>
            <person name="Wu Y."/>
        </authorList>
    </citation>
    <scope>NUCLEOTIDE SEQUENCE [LARGE SCALE GENOMIC DNA]</scope>
    <source>
        <strain evidence="2 3">KPT27_14</strain>
    </source>
</reference>